<dbReference type="EMBL" id="LVYI01000013">
    <property type="protein sequence ID" value="OAP54649.1"/>
    <property type="molecule type" value="Genomic_DNA"/>
</dbReference>
<proteinExistence type="predicted"/>
<evidence type="ECO:0000256" key="1">
    <source>
        <dbReference type="SAM" id="MobiDB-lite"/>
    </source>
</evidence>
<reference evidence="2 3" key="1">
    <citation type="submission" date="2016-04" db="EMBL/GenBank/DDBJ databases">
        <title>Draft genome of Fonsecaea erecta CBS 125763.</title>
        <authorList>
            <person name="Weiss V.A."/>
            <person name="Vicente V.A."/>
            <person name="Raittz R.T."/>
            <person name="Moreno L.F."/>
            <person name="De Souza E.M."/>
            <person name="Pedrosa F.O."/>
            <person name="Steffens M.B."/>
            <person name="Faoro H."/>
            <person name="Tadra-Sfeir M.Z."/>
            <person name="Najafzadeh M.J."/>
            <person name="Felipe M.S."/>
            <person name="Teixeira M."/>
            <person name="Sun J."/>
            <person name="Xi L."/>
            <person name="Gomes R."/>
            <person name="De Azevedo C.M."/>
            <person name="Salgado C.G."/>
            <person name="Da Silva M.B."/>
            <person name="Nascimento M.F."/>
            <person name="Queiroz-Telles F."/>
            <person name="Attili D.S."/>
            <person name="Gorbushina A."/>
        </authorList>
    </citation>
    <scope>NUCLEOTIDE SEQUENCE [LARGE SCALE GENOMIC DNA]</scope>
    <source>
        <strain evidence="2 3">CBS 125763</strain>
    </source>
</reference>
<evidence type="ECO:0000313" key="2">
    <source>
        <dbReference type="EMBL" id="OAP54649.1"/>
    </source>
</evidence>
<organism evidence="2 3">
    <name type="scientific">Fonsecaea erecta</name>
    <dbReference type="NCBI Taxonomy" id="1367422"/>
    <lineage>
        <taxon>Eukaryota</taxon>
        <taxon>Fungi</taxon>
        <taxon>Dikarya</taxon>
        <taxon>Ascomycota</taxon>
        <taxon>Pezizomycotina</taxon>
        <taxon>Eurotiomycetes</taxon>
        <taxon>Chaetothyriomycetidae</taxon>
        <taxon>Chaetothyriales</taxon>
        <taxon>Herpotrichiellaceae</taxon>
        <taxon>Fonsecaea</taxon>
    </lineage>
</organism>
<keyword evidence="3" id="KW-1185">Reference proteome</keyword>
<accession>A0A178Z4H9</accession>
<dbReference type="Proteomes" id="UP000078343">
    <property type="component" value="Unassembled WGS sequence"/>
</dbReference>
<dbReference type="RefSeq" id="XP_018688016.1">
    <property type="nucleotide sequence ID" value="XM_018842603.1"/>
</dbReference>
<dbReference type="GeneID" id="30015265"/>
<gene>
    <name evidence="2" type="ORF">AYL99_11097</name>
</gene>
<comment type="caution">
    <text evidence="2">The sequence shown here is derived from an EMBL/GenBank/DDBJ whole genome shotgun (WGS) entry which is preliminary data.</text>
</comment>
<sequence length="129" mass="14140">MPSPTTSSSSYKDSRTTPTTTTTTSFSARTTTTTTTSNNNKYPSSTSSPSSTSFSYSPSRQLPHHHQPSTVPKRPATWTAQHDAFVREQARNGEDAESIRILFEVEFPAVVGVSKAWVRERMGSVVVAR</sequence>
<dbReference type="AlphaFoldDB" id="A0A178Z4H9"/>
<evidence type="ECO:0000313" key="3">
    <source>
        <dbReference type="Proteomes" id="UP000078343"/>
    </source>
</evidence>
<protein>
    <submittedName>
        <fullName evidence="2">Uncharacterized protein</fullName>
    </submittedName>
</protein>
<dbReference type="OrthoDB" id="5415523at2759"/>
<name>A0A178Z4H9_9EURO</name>
<feature type="compositionally biased region" description="Low complexity" evidence="1">
    <location>
        <begin position="1"/>
        <end position="59"/>
    </location>
</feature>
<feature type="region of interest" description="Disordered" evidence="1">
    <location>
        <begin position="1"/>
        <end position="78"/>
    </location>
</feature>